<proteinExistence type="predicted"/>
<reference evidence="1 2" key="1">
    <citation type="submission" date="2018-03" db="EMBL/GenBank/DDBJ databases">
        <title>Genomic Encyclopedia of Type Strains, Phase III (KMG-III): the genomes of soil and plant-associated and newly described type strains.</title>
        <authorList>
            <person name="Whitman W."/>
        </authorList>
    </citation>
    <scope>NUCLEOTIDE SEQUENCE [LARGE SCALE GENOMIC DNA]</scope>
    <source>
        <strain evidence="1 2">CGMCC 4.7104</strain>
    </source>
</reference>
<organism evidence="1 2">
    <name type="scientific">Nonomuraea fuscirosea</name>
    <dbReference type="NCBI Taxonomy" id="1291556"/>
    <lineage>
        <taxon>Bacteria</taxon>
        <taxon>Bacillati</taxon>
        <taxon>Actinomycetota</taxon>
        <taxon>Actinomycetes</taxon>
        <taxon>Streptosporangiales</taxon>
        <taxon>Streptosporangiaceae</taxon>
        <taxon>Nonomuraea</taxon>
    </lineage>
</organism>
<dbReference type="OrthoDB" id="3543681at2"/>
<gene>
    <name evidence="1" type="ORF">B0I32_106105</name>
</gene>
<sequence>METSSHIEHTGPGAWRIAMDATEATLSVGTSGRRRSLSDPPGVSGAFYLRPSGALAGFALRLPLRPPAPGAEAPVLLWESADLESEGRAWLRFGRQEVCRAVSVLCAGVPGAHPYVKIVLETAFSSWSLRLPGVRWPRPRMVTLRLFSEIRPA</sequence>
<dbReference type="Proteomes" id="UP000238312">
    <property type="component" value="Unassembled WGS sequence"/>
</dbReference>
<comment type="caution">
    <text evidence="1">The sequence shown here is derived from an EMBL/GenBank/DDBJ whole genome shotgun (WGS) entry which is preliminary data.</text>
</comment>
<accession>A0A2T0N209</accession>
<evidence type="ECO:0000313" key="2">
    <source>
        <dbReference type="Proteomes" id="UP000238312"/>
    </source>
</evidence>
<dbReference type="RefSeq" id="WP_106239434.1">
    <property type="nucleotide sequence ID" value="NZ_JBFAIB010000025.1"/>
</dbReference>
<protein>
    <submittedName>
        <fullName evidence="1">Uncharacterized protein</fullName>
    </submittedName>
</protein>
<keyword evidence="2" id="KW-1185">Reference proteome</keyword>
<dbReference type="AlphaFoldDB" id="A0A2T0N209"/>
<dbReference type="EMBL" id="PVNG01000006">
    <property type="protein sequence ID" value="PRX65969.1"/>
    <property type="molecule type" value="Genomic_DNA"/>
</dbReference>
<name>A0A2T0N209_9ACTN</name>
<evidence type="ECO:0000313" key="1">
    <source>
        <dbReference type="EMBL" id="PRX65969.1"/>
    </source>
</evidence>